<feature type="compositionally biased region" description="Basic and acidic residues" evidence="6">
    <location>
        <begin position="44"/>
        <end position="57"/>
    </location>
</feature>
<dbReference type="PANTHER" id="PTHR10315">
    <property type="entry name" value="E3 UBIQUITIN PROTEIN LIGASE SIAH"/>
    <property type="match status" value="1"/>
</dbReference>
<dbReference type="AlphaFoldDB" id="X6MDE5"/>
<gene>
    <name evidence="8" type="ORF">RFI_25941</name>
</gene>
<evidence type="ECO:0000256" key="4">
    <source>
        <dbReference type="PROSITE-ProRule" id="PRU00455"/>
    </source>
</evidence>
<evidence type="ECO:0000313" key="8">
    <source>
        <dbReference type="EMBL" id="ETO11437.1"/>
    </source>
</evidence>
<evidence type="ECO:0000256" key="6">
    <source>
        <dbReference type="SAM" id="MobiDB-lite"/>
    </source>
</evidence>
<evidence type="ECO:0000313" key="9">
    <source>
        <dbReference type="Proteomes" id="UP000023152"/>
    </source>
</evidence>
<keyword evidence="5" id="KW-0175">Coiled coil</keyword>
<feature type="domain" description="SIAH-type" evidence="7">
    <location>
        <begin position="176"/>
        <end position="237"/>
    </location>
</feature>
<dbReference type="GO" id="GO:0061630">
    <property type="term" value="F:ubiquitin protein ligase activity"/>
    <property type="evidence" value="ECO:0007669"/>
    <property type="project" value="TreeGrafter"/>
</dbReference>
<dbReference type="EMBL" id="ASPP01022473">
    <property type="protein sequence ID" value="ETO11437.1"/>
    <property type="molecule type" value="Genomic_DNA"/>
</dbReference>
<sequence length="673" mass="76983">MLQRLRQALGREEQQWSNEYLTQLNGTSNREALTMTDMLNANHPRSDGSNESNERSIDNINNNNYYTNTNTNNNDNNTNEQSDEECCHNAAIKLRSTGYTRTDDGSVILSVALDKDQIECIFCCTSASVCWKKKDLLLQNRRMKNANGHAKQIKCPICKTEGIFKRHRALERQLKEIYLPCQNHKLGCSEKFFPWDDIEREEHLKICMFGPVWCPFCLRSIPGGRSSFVSHLRKTEQVITTKDSNGNDLMSQADLQNAKELREIIDVENEENSNAMNNDIESEEHKQNASKLQSVEDLQKNNAFTVPRTEDSYYVNDEFGYVLIFLAPTVTDNIWKVYCISISPHHNISGNNRVYISYWDEKEFSRYDDIESHVGVLGEALLRPVQHQLIINMARLSPASFNLFAKSEHLKMNSNTLKNNSQFWIEFPEVKTPSHDLKQTKCSSWKVETISPHQQNQITISKNASSLPLISHFGAFKIFFLSLKYHLKLFCFISSGENKNWCSSSEGGITKTLYKWNTCNDGNVEQSSSVAATYTHERLVDENYRNQITTALDPSDDTMDTTIDKVFGNVQESQRREELVTANSDRVSDPHEELWSESTNMEEHNNGDTMSCNHTDEDEEDSVKLYEKFTSDMTLGDCSHPYLARSACTPLQAGVIYAGVKGSCFYLQSLKIR</sequence>
<dbReference type="InterPro" id="IPR013010">
    <property type="entry name" value="Znf_SIAH"/>
</dbReference>
<feature type="region of interest" description="Disordered" evidence="6">
    <location>
        <begin position="40"/>
        <end position="82"/>
    </location>
</feature>
<dbReference type="PROSITE" id="PS51081">
    <property type="entry name" value="ZF_SIAH"/>
    <property type="match status" value="1"/>
</dbReference>
<feature type="non-terminal residue" evidence="8">
    <location>
        <position position="673"/>
    </location>
</feature>
<dbReference type="GO" id="GO:0005737">
    <property type="term" value="C:cytoplasm"/>
    <property type="evidence" value="ECO:0007669"/>
    <property type="project" value="TreeGrafter"/>
</dbReference>
<keyword evidence="2 4" id="KW-0863">Zinc-finger</keyword>
<dbReference type="GO" id="GO:0008270">
    <property type="term" value="F:zinc ion binding"/>
    <property type="evidence" value="ECO:0007669"/>
    <property type="project" value="UniProtKB-KW"/>
</dbReference>
<reference evidence="8 9" key="1">
    <citation type="journal article" date="2013" name="Curr. Biol.">
        <title>The Genome of the Foraminiferan Reticulomyxa filosa.</title>
        <authorList>
            <person name="Glockner G."/>
            <person name="Hulsmann N."/>
            <person name="Schleicher M."/>
            <person name="Noegel A.A."/>
            <person name="Eichinger L."/>
            <person name="Gallinger C."/>
            <person name="Pawlowski J."/>
            <person name="Sierra R."/>
            <person name="Euteneuer U."/>
            <person name="Pillet L."/>
            <person name="Moustafa A."/>
            <person name="Platzer M."/>
            <person name="Groth M."/>
            <person name="Szafranski K."/>
            <person name="Schliwa M."/>
        </authorList>
    </citation>
    <scope>NUCLEOTIDE SEQUENCE [LARGE SCALE GENOMIC DNA]</scope>
</reference>
<dbReference type="PANTHER" id="PTHR10315:SF117">
    <property type="entry name" value="RING-TYPE E3 UBIQUITIN TRANSFERASE"/>
    <property type="match status" value="1"/>
</dbReference>
<evidence type="ECO:0000256" key="2">
    <source>
        <dbReference type="ARBA" id="ARBA00022771"/>
    </source>
</evidence>
<evidence type="ECO:0000256" key="5">
    <source>
        <dbReference type="SAM" id="Coils"/>
    </source>
</evidence>
<name>X6MDE5_RETFI</name>
<dbReference type="Gene3D" id="3.30.40.10">
    <property type="entry name" value="Zinc/RING finger domain, C3HC4 (zinc finger)"/>
    <property type="match status" value="1"/>
</dbReference>
<evidence type="ECO:0000256" key="3">
    <source>
        <dbReference type="ARBA" id="ARBA00022833"/>
    </source>
</evidence>
<protein>
    <recommendedName>
        <fullName evidence="7">SIAH-type domain-containing protein</fullName>
    </recommendedName>
</protein>
<organism evidence="8 9">
    <name type="scientific">Reticulomyxa filosa</name>
    <dbReference type="NCBI Taxonomy" id="46433"/>
    <lineage>
        <taxon>Eukaryota</taxon>
        <taxon>Sar</taxon>
        <taxon>Rhizaria</taxon>
        <taxon>Retaria</taxon>
        <taxon>Foraminifera</taxon>
        <taxon>Monothalamids</taxon>
        <taxon>Reticulomyxidae</taxon>
        <taxon>Reticulomyxa</taxon>
    </lineage>
</organism>
<keyword evidence="9" id="KW-1185">Reference proteome</keyword>
<comment type="caution">
    <text evidence="8">The sequence shown here is derived from an EMBL/GenBank/DDBJ whole genome shotgun (WGS) entry which is preliminary data.</text>
</comment>
<proteinExistence type="predicted"/>
<evidence type="ECO:0000256" key="1">
    <source>
        <dbReference type="ARBA" id="ARBA00022723"/>
    </source>
</evidence>
<dbReference type="SUPFAM" id="SSF49599">
    <property type="entry name" value="TRAF domain-like"/>
    <property type="match status" value="1"/>
</dbReference>
<keyword evidence="1" id="KW-0479">Metal-binding</keyword>
<feature type="compositionally biased region" description="Low complexity" evidence="6">
    <location>
        <begin position="58"/>
        <end position="79"/>
    </location>
</feature>
<feature type="coiled-coil region" evidence="5">
    <location>
        <begin position="250"/>
        <end position="278"/>
    </location>
</feature>
<dbReference type="Proteomes" id="UP000023152">
    <property type="component" value="Unassembled WGS sequence"/>
</dbReference>
<accession>X6MDE5</accession>
<dbReference type="InterPro" id="IPR052088">
    <property type="entry name" value="E3_ubiquitin-ligase_SINA"/>
</dbReference>
<keyword evidence="3" id="KW-0862">Zinc</keyword>
<evidence type="ECO:0000259" key="7">
    <source>
        <dbReference type="PROSITE" id="PS51081"/>
    </source>
</evidence>
<dbReference type="InterPro" id="IPR013083">
    <property type="entry name" value="Znf_RING/FYVE/PHD"/>
</dbReference>